<reference evidence="5 6" key="1">
    <citation type="submission" date="2015-04" db="EMBL/GenBank/DDBJ databases">
        <title>Complete genome sequence of Schizopora paradoxa KUC8140, a cosmopolitan wood degrader in East Asia.</title>
        <authorList>
            <consortium name="DOE Joint Genome Institute"/>
            <person name="Min B."/>
            <person name="Park H."/>
            <person name="Jang Y."/>
            <person name="Kim J.-J."/>
            <person name="Kim K.H."/>
            <person name="Pangilinan J."/>
            <person name="Lipzen A."/>
            <person name="Riley R."/>
            <person name="Grigoriev I.V."/>
            <person name="Spatafora J.W."/>
            <person name="Choi I.-G."/>
        </authorList>
    </citation>
    <scope>NUCLEOTIDE SEQUENCE [LARGE SCALE GENOMIC DNA]</scope>
    <source>
        <strain evidence="5 6">KUC8140</strain>
    </source>
</reference>
<evidence type="ECO:0000256" key="3">
    <source>
        <dbReference type="SAM" id="MobiDB-lite"/>
    </source>
</evidence>
<gene>
    <name evidence="5" type="ORF">SCHPADRAFT_948469</name>
</gene>
<evidence type="ECO:0000256" key="1">
    <source>
        <dbReference type="ARBA" id="ARBA00022664"/>
    </source>
</evidence>
<evidence type="ECO:0000313" key="5">
    <source>
        <dbReference type="EMBL" id="KLO03705.1"/>
    </source>
</evidence>
<feature type="region of interest" description="Disordered" evidence="3">
    <location>
        <begin position="148"/>
        <end position="173"/>
    </location>
</feature>
<feature type="compositionally biased region" description="Acidic residues" evidence="3">
    <location>
        <begin position="40"/>
        <end position="67"/>
    </location>
</feature>
<sequence>MVNPHKPVREPWAITDIINAAEYILDRQKAERTVEISSGSEDESEDFDTSDESDSESESESESDSGGESEPVKKRRHSKEVKVTRTRIPPPSKKHREHFQKLEEEGTTAAQKDEVENLIKQMGALSLDDPAYGFYYYRACRLDPKVESFIPRPQPQRREAPPRASYGGSSPGLPRSNPGVTCYGCGEQGHRINNCMKIADYIAKGFIARDNMGRLMMKDGSRIPRMDGEPFANAIERNIPRTNLVTMAAKVRMPEYMRTKDSVNSEKPFRESICTTS</sequence>
<accession>A0A0H2QVT4</accession>
<protein>
    <recommendedName>
        <fullName evidence="4">CCHC-type domain-containing protein</fullName>
    </recommendedName>
</protein>
<keyword evidence="1" id="KW-0507">mRNA processing</keyword>
<feature type="region of interest" description="Disordered" evidence="3">
    <location>
        <begin position="30"/>
        <end position="110"/>
    </location>
</feature>
<keyword evidence="2" id="KW-0863">Zinc-finger</keyword>
<dbReference type="STRING" id="27342.A0A0H2QVT4"/>
<dbReference type="GO" id="GO:0006397">
    <property type="term" value="P:mRNA processing"/>
    <property type="evidence" value="ECO:0007669"/>
    <property type="project" value="UniProtKB-KW"/>
</dbReference>
<dbReference type="EMBL" id="KQ087168">
    <property type="protein sequence ID" value="KLO03705.1"/>
    <property type="molecule type" value="Genomic_DNA"/>
</dbReference>
<organism evidence="5 6">
    <name type="scientific">Schizopora paradoxa</name>
    <dbReference type="NCBI Taxonomy" id="27342"/>
    <lineage>
        <taxon>Eukaryota</taxon>
        <taxon>Fungi</taxon>
        <taxon>Dikarya</taxon>
        <taxon>Basidiomycota</taxon>
        <taxon>Agaricomycotina</taxon>
        <taxon>Agaricomycetes</taxon>
        <taxon>Hymenochaetales</taxon>
        <taxon>Schizoporaceae</taxon>
        <taxon>Schizopora</taxon>
    </lineage>
</organism>
<dbReference type="InterPro" id="IPR036875">
    <property type="entry name" value="Znf_CCHC_sf"/>
</dbReference>
<keyword evidence="2" id="KW-0862">Zinc</keyword>
<feature type="domain" description="CCHC-type" evidence="4">
    <location>
        <begin position="182"/>
        <end position="195"/>
    </location>
</feature>
<dbReference type="GO" id="GO:0003676">
    <property type="term" value="F:nucleic acid binding"/>
    <property type="evidence" value="ECO:0007669"/>
    <property type="project" value="InterPro"/>
</dbReference>
<dbReference type="PROSITE" id="PS50158">
    <property type="entry name" value="ZF_CCHC"/>
    <property type="match status" value="1"/>
</dbReference>
<proteinExistence type="predicted"/>
<dbReference type="Gene3D" id="4.10.60.10">
    <property type="entry name" value="Zinc finger, CCHC-type"/>
    <property type="match status" value="1"/>
</dbReference>
<dbReference type="InterPro" id="IPR001878">
    <property type="entry name" value="Znf_CCHC"/>
</dbReference>
<keyword evidence="6" id="KW-1185">Reference proteome</keyword>
<keyword evidence="2" id="KW-0479">Metal-binding</keyword>
<dbReference type="OrthoDB" id="3268646at2759"/>
<dbReference type="AlphaFoldDB" id="A0A0H2QVT4"/>
<evidence type="ECO:0000313" key="6">
    <source>
        <dbReference type="Proteomes" id="UP000053477"/>
    </source>
</evidence>
<name>A0A0H2QVT4_9AGAM</name>
<dbReference type="InParanoid" id="A0A0H2QVT4"/>
<evidence type="ECO:0000259" key="4">
    <source>
        <dbReference type="PROSITE" id="PS50158"/>
    </source>
</evidence>
<dbReference type="GO" id="GO:0008270">
    <property type="term" value="F:zinc ion binding"/>
    <property type="evidence" value="ECO:0007669"/>
    <property type="project" value="UniProtKB-KW"/>
</dbReference>
<dbReference type="SUPFAM" id="SSF57756">
    <property type="entry name" value="Retrovirus zinc finger-like domains"/>
    <property type="match status" value="1"/>
</dbReference>
<dbReference type="Proteomes" id="UP000053477">
    <property type="component" value="Unassembled WGS sequence"/>
</dbReference>
<evidence type="ECO:0000256" key="2">
    <source>
        <dbReference type="PROSITE-ProRule" id="PRU00047"/>
    </source>
</evidence>